<proteinExistence type="predicted"/>
<keyword evidence="5" id="KW-1015">Disulfide bond</keyword>
<gene>
    <name evidence="7" type="ORF">BRAFLDRAFT_219194</name>
</gene>
<dbReference type="eggNOG" id="KOG4475">
    <property type="taxonomic scope" value="Eukaryota"/>
</dbReference>
<feature type="region of interest" description="Disordered" evidence="6">
    <location>
        <begin position="198"/>
        <end position="217"/>
    </location>
</feature>
<keyword evidence="2" id="KW-0964">Secreted</keyword>
<evidence type="ECO:0000256" key="5">
    <source>
        <dbReference type="ARBA" id="ARBA00023157"/>
    </source>
</evidence>
<sequence length="314" mass="32748">WSDWSAWSDCSVTCGVGTQTRSRTCTNPAPANGGADCEGDDEETQDCDSGVSCPVDGGWSDWSAWSDCSVTCGVGTQTRSRTCTNPAPADGGADCEGDNEETQDCDSGVSCPVDGVWSTWLAWSTCTQSCGGGTQVRQRQCNNPPPSSGGNTCVGSQAQSQQCSTWACPVDGGWSDWNPWSDCSVTCRVGTQTRSRTCTNPAPANGGADCEGDNEETQDCDSGVSCPVDGGWSEWNPWSDCSVTCGVGTQTRSRTCTNPAPADGGADCEGDDEETQDCDSGVSCPVDGGWSEWNPWSDCSVTCGVGTQTRSRTC</sequence>
<feature type="non-terminal residue" evidence="7">
    <location>
        <position position="1"/>
    </location>
</feature>
<dbReference type="InterPro" id="IPR036383">
    <property type="entry name" value="TSP1_rpt_sf"/>
</dbReference>
<dbReference type="PANTHER" id="PTHR22906:SF43">
    <property type="entry name" value="PROPERDIN"/>
    <property type="match status" value="1"/>
</dbReference>
<dbReference type="FunFam" id="2.20.100.10:FF:000002">
    <property type="entry name" value="Unc-5 netrin receptor C"/>
    <property type="match status" value="1"/>
</dbReference>
<evidence type="ECO:0000256" key="1">
    <source>
        <dbReference type="ARBA" id="ARBA00004613"/>
    </source>
</evidence>
<keyword evidence="4" id="KW-0677">Repeat</keyword>
<evidence type="ECO:0000256" key="2">
    <source>
        <dbReference type="ARBA" id="ARBA00022525"/>
    </source>
</evidence>
<comment type="subcellular location">
    <subcellularLocation>
        <location evidence="1">Secreted</location>
    </subcellularLocation>
</comment>
<dbReference type="InterPro" id="IPR000884">
    <property type="entry name" value="TSP1_rpt"/>
</dbReference>
<dbReference type="SUPFAM" id="SSF82895">
    <property type="entry name" value="TSP-1 type 1 repeat"/>
    <property type="match status" value="6"/>
</dbReference>
<dbReference type="PANTHER" id="PTHR22906">
    <property type="entry name" value="PROPERDIN"/>
    <property type="match status" value="1"/>
</dbReference>
<organism>
    <name type="scientific">Branchiostoma floridae</name>
    <name type="common">Florida lancelet</name>
    <name type="synonym">Amphioxus</name>
    <dbReference type="NCBI Taxonomy" id="7739"/>
    <lineage>
        <taxon>Eukaryota</taxon>
        <taxon>Metazoa</taxon>
        <taxon>Chordata</taxon>
        <taxon>Cephalochordata</taxon>
        <taxon>Leptocardii</taxon>
        <taxon>Amphioxiformes</taxon>
        <taxon>Branchiostomatidae</taxon>
        <taxon>Branchiostoma</taxon>
    </lineage>
</organism>
<dbReference type="PROSITE" id="PS50092">
    <property type="entry name" value="TSP1"/>
    <property type="match status" value="6"/>
</dbReference>
<dbReference type="PRINTS" id="PR01705">
    <property type="entry name" value="TSP1REPEAT"/>
</dbReference>
<evidence type="ECO:0000313" key="7">
    <source>
        <dbReference type="EMBL" id="EEN52720.1"/>
    </source>
</evidence>
<evidence type="ECO:0000256" key="3">
    <source>
        <dbReference type="ARBA" id="ARBA00022729"/>
    </source>
</evidence>
<dbReference type="FunFam" id="2.20.100.10:FF:000007">
    <property type="entry name" value="Thrombospondin 1"/>
    <property type="match status" value="4"/>
</dbReference>
<dbReference type="Gene3D" id="2.20.100.10">
    <property type="entry name" value="Thrombospondin type-1 (TSP1) repeat"/>
    <property type="match status" value="6"/>
</dbReference>
<evidence type="ECO:0000256" key="6">
    <source>
        <dbReference type="SAM" id="MobiDB-lite"/>
    </source>
</evidence>
<dbReference type="Pfam" id="PF00090">
    <property type="entry name" value="TSP_1"/>
    <property type="match status" value="6"/>
</dbReference>
<dbReference type="AlphaFoldDB" id="C3Z4A7"/>
<reference evidence="7" key="1">
    <citation type="journal article" date="2008" name="Nature">
        <title>The amphioxus genome and the evolution of the chordate karyotype.</title>
        <authorList>
            <consortium name="US DOE Joint Genome Institute (JGI-PGF)"/>
            <person name="Putnam N.H."/>
            <person name="Butts T."/>
            <person name="Ferrier D.E.K."/>
            <person name="Furlong R.F."/>
            <person name="Hellsten U."/>
            <person name="Kawashima T."/>
            <person name="Robinson-Rechavi M."/>
            <person name="Shoguchi E."/>
            <person name="Terry A."/>
            <person name="Yu J.-K."/>
            <person name="Benito-Gutierrez E.L."/>
            <person name="Dubchak I."/>
            <person name="Garcia-Fernandez J."/>
            <person name="Gibson-Brown J.J."/>
            <person name="Grigoriev I.V."/>
            <person name="Horton A.C."/>
            <person name="de Jong P.J."/>
            <person name="Jurka J."/>
            <person name="Kapitonov V.V."/>
            <person name="Kohara Y."/>
            <person name="Kuroki Y."/>
            <person name="Lindquist E."/>
            <person name="Lucas S."/>
            <person name="Osoegawa K."/>
            <person name="Pennacchio L.A."/>
            <person name="Salamov A.A."/>
            <person name="Satou Y."/>
            <person name="Sauka-Spengler T."/>
            <person name="Schmutz J."/>
            <person name="Shin-I T."/>
            <person name="Toyoda A."/>
            <person name="Bronner-Fraser M."/>
            <person name="Fujiyama A."/>
            <person name="Holland L.Z."/>
            <person name="Holland P.W.H."/>
            <person name="Satoh N."/>
            <person name="Rokhsar D.S."/>
        </authorList>
    </citation>
    <scope>NUCLEOTIDE SEQUENCE [LARGE SCALE GENOMIC DNA]</scope>
    <source>
        <strain evidence="7">S238N-H82</strain>
        <tissue evidence="7">Testes</tissue>
    </source>
</reference>
<evidence type="ECO:0008006" key="8">
    <source>
        <dbReference type="Google" id="ProtNLM"/>
    </source>
</evidence>
<evidence type="ECO:0000256" key="4">
    <source>
        <dbReference type="ARBA" id="ARBA00022737"/>
    </source>
</evidence>
<dbReference type="InParanoid" id="C3Z4A7"/>
<feature type="non-terminal residue" evidence="7">
    <location>
        <position position="314"/>
    </location>
</feature>
<protein>
    <recommendedName>
        <fullName evidence="8">Hemicentin-1</fullName>
    </recommendedName>
</protein>
<keyword evidence="3" id="KW-0732">Signal</keyword>
<dbReference type="STRING" id="7739.C3Z4A7"/>
<name>C3Z4A7_BRAFL</name>
<accession>C3Z4A7</accession>
<dbReference type="InterPro" id="IPR052065">
    <property type="entry name" value="Compl_asym_regulator"/>
</dbReference>
<dbReference type="EMBL" id="GG666578">
    <property type="protein sequence ID" value="EEN52720.1"/>
    <property type="molecule type" value="Genomic_DNA"/>
</dbReference>
<dbReference type="SMART" id="SM00209">
    <property type="entry name" value="TSP1"/>
    <property type="match status" value="6"/>
</dbReference>